<feature type="transmembrane region" description="Helical" evidence="1">
    <location>
        <begin position="50"/>
        <end position="74"/>
    </location>
</feature>
<keyword evidence="1" id="KW-1133">Transmembrane helix</keyword>
<gene>
    <name evidence="2" type="ORF">F9L07_25180</name>
</gene>
<dbReference type="EMBL" id="WBVM01000004">
    <property type="protein sequence ID" value="KAB2807966.1"/>
    <property type="molecule type" value="Genomic_DNA"/>
</dbReference>
<evidence type="ECO:0000256" key="1">
    <source>
        <dbReference type="SAM" id="Phobius"/>
    </source>
</evidence>
<proteinExistence type="predicted"/>
<dbReference type="RefSeq" id="WP_151582431.1">
    <property type="nucleotide sequence ID" value="NZ_WBVM01000004.1"/>
</dbReference>
<dbReference type="AlphaFoldDB" id="A0A7J5DSK2"/>
<feature type="transmembrane region" description="Helical" evidence="1">
    <location>
        <begin position="132"/>
        <end position="151"/>
    </location>
</feature>
<keyword evidence="1" id="KW-0812">Transmembrane</keyword>
<feature type="transmembrane region" description="Helical" evidence="1">
    <location>
        <begin position="108"/>
        <end position="126"/>
    </location>
</feature>
<accession>A0A7J5DSK2</accession>
<comment type="caution">
    <text evidence="2">The sequence shown here is derived from an EMBL/GenBank/DDBJ whole genome shotgun (WGS) entry which is preliminary data.</text>
</comment>
<protein>
    <submittedName>
        <fullName evidence="2">Uncharacterized protein</fullName>
    </submittedName>
</protein>
<name>A0A7J5DSK2_NOCSI</name>
<sequence length="311" mass="33550">MDAGADSHAEALRDFTRFSTGSAVWLALVGVSGLGYAATLGTSDRQQVRLVGLVVGAGLVLVALRYLVGLVLAWRRDLRSVSLVAGDRPEWASGGPAMFYEGYVSWRLVLVGLVVAVLGVVVVPSAADGAAWGWATPVGLGLVAVSLVAFVRWRGNEYVGVHAEELRMLRGGRLTVAPWSRVLYFENGQVGIEGTPDRAGVDGEVETRIRERAVAAGLATFDARLQAGESVDLGAVTLERSVLVLEGEPIRWDEIDSVGYEHDGENNWTHVVVRGRQYRQRAKVMESGIANLPVLQEALRTYTGLRFADPR</sequence>
<evidence type="ECO:0000313" key="3">
    <source>
        <dbReference type="Proteomes" id="UP000449906"/>
    </source>
</evidence>
<evidence type="ECO:0000313" key="2">
    <source>
        <dbReference type="EMBL" id="KAB2807966.1"/>
    </source>
</evidence>
<reference evidence="2 3" key="1">
    <citation type="submission" date="2019-09" db="EMBL/GenBank/DDBJ databases">
        <title>Pimelobacter sp. isolated from Paulinella.</title>
        <authorList>
            <person name="Jeong S.E."/>
        </authorList>
    </citation>
    <scope>NUCLEOTIDE SEQUENCE [LARGE SCALE GENOMIC DNA]</scope>
    <source>
        <strain evidence="2 3">Pch-N</strain>
    </source>
</reference>
<dbReference type="Proteomes" id="UP000449906">
    <property type="component" value="Unassembled WGS sequence"/>
</dbReference>
<keyword evidence="1" id="KW-0472">Membrane</keyword>
<organism evidence="2 3">
    <name type="scientific">Nocardioides simplex</name>
    <name type="common">Arthrobacter simplex</name>
    <dbReference type="NCBI Taxonomy" id="2045"/>
    <lineage>
        <taxon>Bacteria</taxon>
        <taxon>Bacillati</taxon>
        <taxon>Actinomycetota</taxon>
        <taxon>Actinomycetes</taxon>
        <taxon>Propionibacteriales</taxon>
        <taxon>Nocardioidaceae</taxon>
        <taxon>Pimelobacter</taxon>
    </lineage>
</organism>
<feature type="transmembrane region" description="Helical" evidence="1">
    <location>
        <begin position="18"/>
        <end position="38"/>
    </location>
</feature>